<comment type="similarity">
    <text evidence="1">Belongs to the YciI family.</text>
</comment>
<evidence type="ECO:0000259" key="2">
    <source>
        <dbReference type="Pfam" id="PF03795"/>
    </source>
</evidence>
<dbReference type="Gene3D" id="3.30.70.1060">
    <property type="entry name" value="Dimeric alpha+beta barrel"/>
    <property type="match status" value="1"/>
</dbReference>
<dbReference type="AlphaFoldDB" id="A0A2X0KCR5"/>
<dbReference type="PANTHER" id="PTHR35174">
    <property type="entry name" value="BLL7171 PROTEIN-RELATED"/>
    <property type="match status" value="1"/>
</dbReference>
<dbReference type="RefSeq" id="WP_111499446.1">
    <property type="nucleotide sequence ID" value="NZ_QKYN01000018.1"/>
</dbReference>
<gene>
    <name evidence="3" type="ORF">DN069_04195</name>
</gene>
<sequence>MRYLLMICTDESATAALAPEEGAAVLAEYTAFGEEMARRGVLLGGERIRPTSDARTVRVRDGGVLVADGPFAETKEQFGGYYLVDCKDADEAVEVASRIPGARHGTIEVRPIWEGAAD</sequence>
<dbReference type="EMBL" id="QKYN01000018">
    <property type="protein sequence ID" value="RAG86865.1"/>
    <property type="molecule type" value="Genomic_DNA"/>
</dbReference>
<dbReference type="Pfam" id="PF03795">
    <property type="entry name" value="YCII"/>
    <property type="match status" value="1"/>
</dbReference>
<comment type="caution">
    <text evidence="3">The sequence shown here is derived from an EMBL/GenBank/DDBJ whole genome shotgun (WGS) entry which is preliminary data.</text>
</comment>
<evidence type="ECO:0000256" key="1">
    <source>
        <dbReference type="ARBA" id="ARBA00007689"/>
    </source>
</evidence>
<dbReference type="Proteomes" id="UP000248889">
    <property type="component" value="Unassembled WGS sequence"/>
</dbReference>
<evidence type="ECO:0000313" key="3">
    <source>
        <dbReference type="EMBL" id="RAG86865.1"/>
    </source>
</evidence>
<dbReference type="PANTHER" id="PTHR35174:SF3">
    <property type="entry name" value="BLL7171 PROTEIN"/>
    <property type="match status" value="1"/>
</dbReference>
<proteinExistence type="inferred from homology"/>
<evidence type="ECO:0000313" key="4">
    <source>
        <dbReference type="Proteomes" id="UP000248889"/>
    </source>
</evidence>
<reference evidence="3 4" key="1">
    <citation type="submission" date="2018-06" db="EMBL/GenBank/DDBJ databases">
        <title>Streptacidiphilus pinicola sp. nov., isolated from pine grove soil.</title>
        <authorList>
            <person name="Roh S.G."/>
            <person name="Park S."/>
            <person name="Kim M.-K."/>
            <person name="Yun B.-R."/>
            <person name="Park J."/>
            <person name="Kim M.J."/>
            <person name="Kim Y.S."/>
            <person name="Kim S.B."/>
        </authorList>
    </citation>
    <scope>NUCLEOTIDE SEQUENCE [LARGE SCALE GENOMIC DNA]</scope>
    <source>
        <strain evidence="3 4">MMS16-CNU450</strain>
    </source>
</reference>
<feature type="domain" description="YCII-related" evidence="2">
    <location>
        <begin position="1"/>
        <end position="114"/>
    </location>
</feature>
<dbReference type="OrthoDB" id="668782at2"/>
<protein>
    <submittedName>
        <fullName evidence="3">YciI family protein</fullName>
    </submittedName>
</protein>
<organism evidence="3 4">
    <name type="scientific">Streptacidiphilus pinicola</name>
    <dbReference type="NCBI Taxonomy" id="2219663"/>
    <lineage>
        <taxon>Bacteria</taxon>
        <taxon>Bacillati</taxon>
        <taxon>Actinomycetota</taxon>
        <taxon>Actinomycetes</taxon>
        <taxon>Kitasatosporales</taxon>
        <taxon>Streptomycetaceae</taxon>
        <taxon>Streptacidiphilus</taxon>
    </lineage>
</organism>
<dbReference type="SUPFAM" id="SSF54909">
    <property type="entry name" value="Dimeric alpha+beta barrel"/>
    <property type="match status" value="1"/>
</dbReference>
<name>A0A2X0KCR5_9ACTN</name>
<dbReference type="InterPro" id="IPR005545">
    <property type="entry name" value="YCII"/>
</dbReference>
<dbReference type="InterPro" id="IPR011008">
    <property type="entry name" value="Dimeric_a/b-barrel"/>
</dbReference>
<accession>A0A2X0KCR5</accession>
<keyword evidence="4" id="KW-1185">Reference proteome</keyword>